<organism evidence="1 2">
    <name type="scientific">Diplodia intermedia</name>
    <dbReference type="NCBI Taxonomy" id="856260"/>
    <lineage>
        <taxon>Eukaryota</taxon>
        <taxon>Fungi</taxon>
        <taxon>Dikarya</taxon>
        <taxon>Ascomycota</taxon>
        <taxon>Pezizomycotina</taxon>
        <taxon>Dothideomycetes</taxon>
        <taxon>Dothideomycetes incertae sedis</taxon>
        <taxon>Botryosphaeriales</taxon>
        <taxon>Botryosphaeriaceae</taxon>
        <taxon>Diplodia</taxon>
    </lineage>
</organism>
<proteinExistence type="predicted"/>
<gene>
    <name evidence="1" type="ORF">SLS58_008788</name>
</gene>
<reference evidence="1 2" key="1">
    <citation type="journal article" date="2023" name="Plant Dis.">
        <title>First Report of Diplodia intermedia Causing Canker and Dieback Diseases on Apple Trees in Canada.</title>
        <authorList>
            <person name="Ellouze W."/>
            <person name="Ilyukhin E."/>
            <person name="Sulman M."/>
            <person name="Ali S."/>
        </authorList>
    </citation>
    <scope>NUCLEOTIDE SEQUENCE [LARGE SCALE GENOMIC DNA]</scope>
    <source>
        <strain evidence="1 2">M45-28</strain>
    </source>
</reference>
<name>A0ABR3TGC2_9PEZI</name>
<dbReference type="EMBL" id="JAKEKT020000078">
    <property type="protein sequence ID" value="KAL1638575.1"/>
    <property type="molecule type" value="Genomic_DNA"/>
</dbReference>
<protein>
    <submittedName>
        <fullName evidence="1">Uncharacterized protein</fullName>
    </submittedName>
</protein>
<accession>A0ABR3TGC2</accession>
<evidence type="ECO:0000313" key="2">
    <source>
        <dbReference type="Proteomes" id="UP001521184"/>
    </source>
</evidence>
<dbReference type="Proteomes" id="UP001521184">
    <property type="component" value="Unassembled WGS sequence"/>
</dbReference>
<evidence type="ECO:0000313" key="1">
    <source>
        <dbReference type="EMBL" id="KAL1638575.1"/>
    </source>
</evidence>
<comment type="caution">
    <text evidence="1">The sequence shown here is derived from an EMBL/GenBank/DDBJ whole genome shotgun (WGS) entry which is preliminary data.</text>
</comment>
<keyword evidence="2" id="KW-1185">Reference proteome</keyword>
<sequence>MYASPPTTSRVAVVDQHAPQQAATLLSDPARELEQLAEHFHTKWGPPRFTTELGIDELRATNAGGCFFTTDDGRRVVACSSNESVAESDRYYIPVHNYCLSLTKRILASRRGRTCNVRQLWKVLRTRCLSSAAGGRTEPLATIDAPNDYHLPPRGAGAEGESGDDHYWCAADAWDVPDLTSGVLAQMAPSNPSLDDRDPQAADFRARFGRLPQEMKDHILSFVFAEQHFPPDCTRLMPQTAWMDLLMQGQIVPYLWDLRRDEVERKVAEGRDRGIEWDFELLVRRLCQSLSMADGAPLSSMPCGLRNRQRIWKLVEDMYVGDFLPKGTLPESRRPAAIPRYWDEEGALQYPLVWIRA</sequence>